<proteinExistence type="predicted"/>
<dbReference type="SUPFAM" id="SSF56801">
    <property type="entry name" value="Acetyl-CoA synthetase-like"/>
    <property type="match status" value="1"/>
</dbReference>
<keyword evidence="5" id="KW-1185">Reference proteome</keyword>
<name>A0ABD5NS37_9EURY</name>
<evidence type="ECO:0000256" key="1">
    <source>
        <dbReference type="ARBA" id="ARBA00022741"/>
    </source>
</evidence>
<sequence>MDLLATEREYEDEVTRETTLGRLFEDAAERYPDRPAQLYKGGIYDRTMTGEILPRPDPGEWETITYGEMRDVVRKLAAGFRDLGIDVGDRVGIFANTRMEWAQTDFALLSTGAVVSTVYAGSSSSKVSYLLGDAEADAVVVENEDMLERVLEVEDELDLSVVVTMDVVDATHTRDDIYTLAEVYDRGQEVFDPDAYREWLDEPDVDDLASLIYTSGTTGKPKGVQLTHRNFRSNVTQIRKRVARKPDTPADVPSIDEETRVVSYLPLAHVFERTSGHFLMFGSGASVAYAESPDTLQADFAAVGPTSATSVPRVYEKIYDAIREQASESAVKERIFEWAVDVGVQYQETDSPGPILDVKRKLADKLVFSTVREALGGNIEMLISGGGSLSAELCALYHAMGLPIYEGYGLTETAPVVSVNPPGFPKVGTIGPPVVDIQTAVDESVVDDEAFADDPGEVGELVVRGPNVSDGYWHKPGATERAFVDEAPGEIQGELDDPERAGRWFRTGDIVHRRPDGYIEFRERAKEILVLSTGKNVAPGPIEDRFAASSVVEQCMVVGDGRKFVSALVVPNMEHVREWAVEEGIDLPDDPEAACTHDRVRDYVQDEVDRVNEHFEDYETIKKFRLVGTEFTEANDLMTPTMKKKRRTISDRFEDRIEEMYPDD</sequence>
<organism evidence="4 5">
    <name type="scientific">Halovivax cerinus</name>
    <dbReference type="NCBI Taxonomy" id="1487865"/>
    <lineage>
        <taxon>Archaea</taxon>
        <taxon>Methanobacteriati</taxon>
        <taxon>Methanobacteriota</taxon>
        <taxon>Stenosarchaea group</taxon>
        <taxon>Halobacteria</taxon>
        <taxon>Halobacteriales</taxon>
        <taxon>Natrialbaceae</taxon>
        <taxon>Halovivax</taxon>
    </lineage>
</organism>
<dbReference type="AlphaFoldDB" id="A0ABD5NS37"/>
<dbReference type="RefSeq" id="WP_256533086.1">
    <property type="nucleotide sequence ID" value="NZ_CP101824.1"/>
</dbReference>
<evidence type="ECO:0000256" key="2">
    <source>
        <dbReference type="ARBA" id="ARBA00022840"/>
    </source>
</evidence>
<dbReference type="Pfam" id="PF00501">
    <property type="entry name" value="AMP-binding"/>
    <property type="match status" value="1"/>
</dbReference>
<dbReference type="PANTHER" id="PTHR43272:SF33">
    <property type="entry name" value="AMP-BINDING DOMAIN-CONTAINING PROTEIN-RELATED"/>
    <property type="match status" value="1"/>
</dbReference>
<dbReference type="Proteomes" id="UP001595846">
    <property type="component" value="Unassembled WGS sequence"/>
</dbReference>
<dbReference type="CDD" id="cd05907">
    <property type="entry name" value="VL_LC_FACS_like"/>
    <property type="match status" value="1"/>
</dbReference>
<dbReference type="GO" id="GO:0005524">
    <property type="term" value="F:ATP binding"/>
    <property type="evidence" value="ECO:0007669"/>
    <property type="project" value="UniProtKB-KW"/>
</dbReference>
<dbReference type="PANTHER" id="PTHR43272">
    <property type="entry name" value="LONG-CHAIN-FATTY-ACID--COA LIGASE"/>
    <property type="match status" value="1"/>
</dbReference>
<dbReference type="GeneID" id="73902198"/>
<evidence type="ECO:0000313" key="5">
    <source>
        <dbReference type="Proteomes" id="UP001595846"/>
    </source>
</evidence>
<keyword evidence="2" id="KW-0067">ATP-binding</keyword>
<evidence type="ECO:0000259" key="3">
    <source>
        <dbReference type="Pfam" id="PF00501"/>
    </source>
</evidence>
<gene>
    <name evidence="4" type="ORF">ACFOUR_14515</name>
</gene>
<reference evidence="4 5" key="1">
    <citation type="journal article" date="2019" name="Int. J. Syst. Evol. Microbiol.">
        <title>The Global Catalogue of Microorganisms (GCM) 10K type strain sequencing project: providing services to taxonomists for standard genome sequencing and annotation.</title>
        <authorList>
            <consortium name="The Broad Institute Genomics Platform"/>
            <consortium name="The Broad Institute Genome Sequencing Center for Infectious Disease"/>
            <person name="Wu L."/>
            <person name="Ma J."/>
        </authorList>
    </citation>
    <scope>NUCLEOTIDE SEQUENCE [LARGE SCALE GENOMIC DNA]</scope>
    <source>
        <strain evidence="4 5">IBRC-M 10256</strain>
    </source>
</reference>
<dbReference type="EMBL" id="JBHSAQ010000013">
    <property type="protein sequence ID" value="MFC3959573.1"/>
    <property type="molecule type" value="Genomic_DNA"/>
</dbReference>
<dbReference type="PROSITE" id="PS00455">
    <property type="entry name" value="AMP_BINDING"/>
    <property type="match status" value="1"/>
</dbReference>
<accession>A0ABD5NS37</accession>
<dbReference type="Pfam" id="PF23562">
    <property type="entry name" value="AMP-binding_C_3"/>
    <property type="match status" value="1"/>
</dbReference>
<protein>
    <submittedName>
        <fullName evidence="4">AMP-dependent synthetase/ligase</fullName>
    </submittedName>
</protein>
<dbReference type="Gene3D" id="3.40.50.12780">
    <property type="entry name" value="N-terminal domain of ligase-like"/>
    <property type="match status" value="1"/>
</dbReference>
<dbReference type="InterPro" id="IPR042099">
    <property type="entry name" value="ANL_N_sf"/>
</dbReference>
<keyword evidence="1" id="KW-0547">Nucleotide-binding</keyword>
<feature type="domain" description="AMP-dependent synthetase/ligase" evidence="3">
    <location>
        <begin position="24"/>
        <end position="473"/>
    </location>
</feature>
<dbReference type="InterPro" id="IPR000873">
    <property type="entry name" value="AMP-dep_synth/lig_dom"/>
</dbReference>
<dbReference type="InterPro" id="IPR020845">
    <property type="entry name" value="AMP-binding_CS"/>
</dbReference>
<comment type="caution">
    <text evidence="4">The sequence shown here is derived from an EMBL/GenBank/DDBJ whole genome shotgun (WGS) entry which is preliminary data.</text>
</comment>
<evidence type="ECO:0000313" key="4">
    <source>
        <dbReference type="EMBL" id="MFC3959573.1"/>
    </source>
</evidence>